<dbReference type="InterPro" id="IPR016032">
    <property type="entry name" value="Sig_transdc_resp-reg_C-effctor"/>
</dbReference>
<dbReference type="GO" id="GO:0006355">
    <property type="term" value="P:regulation of DNA-templated transcription"/>
    <property type="evidence" value="ECO:0007669"/>
    <property type="project" value="InterPro"/>
</dbReference>
<reference evidence="2" key="1">
    <citation type="submission" date="2022-02" db="EMBL/GenBank/DDBJ databases">
        <title>Acinetobacter A3.8 sp. nov., isolated from Sediment (Zhairuo Island).</title>
        <authorList>
            <person name="Zheng K."/>
        </authorList>
    </citation>
    <scope>NUCLEOTIDE SEQUENCE</scope>
    <source>
        <strain evidence="2">A3.8</strain>
    </source>
</reference>
<comment type="caution">
    <text evidence="2">The sequence shown here is derived from an EMBL/GenBank/DDBJ whole genome shotgun (WGS) entry which is preliminary data.</text>
</comment>
<dbReference type="CDD" id="cd06170">
    <property type="entry name" value="LuxR_C_like"/>
    <property type="match status" value="1"/>
</dbReference>
<evidence type="ECO:0000313" key="3">
    <source>
        <dbReference type="Proteomes" id="UP001139701"/>
    </source>
</evidence>
<dbReference type="AlphaFoldDB" id="A0A9X1WXR1"/>
<protein>
    <submittedName>
        <fullName evidence="2">Helix-turn-helix transcriptional regulator</fullName>
    </submittedName>
</protein>
<dbReference type="GO" id="GO:0003677">
    <property type="term" value="F:DNA binding"/>
    <property type="evidence" value="ECO:0007669"/>
    <property type="project" value="InterPro"/>
</dbReference>
<dbReference type="SUPFAM" id="SSF46894">
    <property type="entry name" value="C-terminal effector domain of the bipartite response regulators"/>
    <property type="match status" value="1"/>
</dbReference>
<evidence type="ECO:0000313" key="2">
    <source>
        <dbReference type="EMBL" id="MCJ8146553.1"/>
    </source>
</evidence>
<accession>A0A9X1WXR1</accession>
<organism evidence="2 3">
    <name type="scientific">Acinetobacter sedimenti</name>
    <dbReference type="NCBI Taxonomy" id="2919922"/>
    <lineage>
        <taxon>Bacteria</taxon>
        <taxon>Pseudomonadati</taxon>
        <taxon>Pseudomonadota</taxon>
        <taxon>Gammaproteobacteria</taxon>
        <taxon>Moraxellales</taxon>
        <taxon>Moraxellaceae</taxon>
        <taxon>Acinetobacter</taxon>
    </lineage>
</organism>
<dbReference type="Proteomes" id="UP001139701">
    <property type="component" value="Unassembled WGS sequence"/>
</dbReference>
<name>A0A9X1WXR1_9GAMM</name>
<sequence>MMTLDHYYDQLHDLIYQIPSSKHGWETFAKQLLQVLNASYVHIQAIDFRYQVVSFSNGVGPLPLENYANAELAYLRLPIESDPRWGKFLETDRQGWYQCHSHVSEEFVQQSELYQKILLPIHCRYVATHTLFHTEDVCVFWSVSTSEQRLPLQDHELKFLDQLTPHLQNVIAKQGQHFEFSADHIVGCGLIDRLVQPIILLNLAGQVVHCNYAARQFLQMYEYLKMENQKLVFNSPQQQQFLQYLYDIENAFRYDQSRVDELQEQHVYFEFNTHQKISIMISVLASDKEKSFFGIRPLVMLKFYPSNAKLDIQLSEHELNLFYQLSKREVEVCQLFVNGLRFQDIAQSTNTTLSTVRTYFKKIFIKTNCTSQVELMKLLIGMSL</sequence>
<dbReference type="EMBL" id="JAKUML010000008">
    <property type="protein sequence ID" value="MCJ8146553.1"/>
    <property type="molecule type" value="Genomic_DNA"/>
</dbReference>
<proteinExistence type="predicted"/>
<dbReference type="RefSeq" id="WP_241571234.1">
    <property type="nucleotide sequence ID" value="NZ_JAKUML010000008.1"/>
</dbReference>
<feature type="domain" description="HTH luxR-type" evidence="1">
    <location>
        <begin position="318"/>
        <end position="383"/>
    </location>
</feature>
<gene>
    <name evidence="2" type="ORF">MKI79_06510</name>
</gene>
<dbReference type="InterPro" id="IPR036388">
    <property type="entry name" value="WH-like_DNA-bd_sf"/>
</dbReference>
<dbReference type="InterPro" id="IPR000792">
    <property type="entry name" value="Tscrpt_reg_LuxR_C"/>
</dbReference>
<keyword evidence="3" id="KW-1185">Reference proteome</keyword>
<evidence type="ECO:0000259" key="1">
    <source>
        <dbReference type="PROSITE" id="PS50043"/>
    </source>
</evidence>
<dbReference type="Pfam" id="PF00196">
    <property type="entry name" value="GerE"/>
    <property type="match status" value="1"/>
</dbReference>
<dbReference type="SMART" id="SM00421">
    <property type="entry name" value="HTH_LUXR"/>
    <property type="match status" value="1"/>
</dbReference>
<dbReference type="PROSITE" id="PS50043">
    <property type="entry name" value="HTH_LUXR_2"/>
    <property type="match status" value="1"/>
</dbReference>
<dbReference type="Gene3D" id="1.10.10.10">
    <property type="entry name" value="Winged helix-like DNA-binding domain superfamily/Winged helix DNA-binding domain"/>
    <property type="match status" value="1"/>
</dbReference>